<proteinExistence type="inferred from homology"/>
<evidence type="ECO:0000256" key="4">
    <source>
        <dbReference type="HAMAP-Rule" id="MF_03044"/>
    </source>
</evidence>
<evidence type="ECO:0000256" key="5">
    <source>
        <dbReference type="SAM" id="MobiDB-lite"/>
    </source>
</evidence>
<feature type="binding site" evidence="4">
    <location>
        <position position="180"/>
    </location>
    <ligand>
        <name>S-adenosyl-L-methionine</name>
        <dbReference type="ChEBI" id="CHEBI:59789"/>
    </ligand>
</feature>
<evidence type="ECO:0000256" key="1">
    <source>
        <dbReference type="ARBA" id="ARBA00022603"/>
    </source>
</evidence>
<dbReference type="InterPro" id="IPR029063">
    <property type="entry name" value="SAM-dependent_MTases_sf"/>
</dbReference>
<dbReference type="EMBL" id="KV453847">
    <property type="protein sequence ID" value="ODV87845.1"/>
    <property type="molecule type" value="Genomic_DNA"/>
</dbReference>
<keyword evidence="7" id="KW-1185">Reference proteome</keyword>
<protein>
    <recommendedName>
        <fullName evidence="4">25S rRNA adenine-N(1) methyltransferase</fullName>
        <ecNumber evidence="4">2.1.1.-</ecNumber>
    </recommendedName>
</protein>
<accession>A0A1E4T7X4</accession>
<reference evidence="7" key="1">
    <citation type="submission" date="2016-04" db="EMBL/GenBank/DDBJ databases">
        <title>Comparative genomics of biotechnologically important yeasts.</title>
        <authorList>
            <consortium name="DOE Joint Genome Institute"/>
            <person name="Riley R."/>
            <person name="Haridas S."/>
            <person name="Wolfe K.H."/>
            <person name="Lopes M.R."/>
            <person name="Hittinger C.T."/>
            <person name="Goker M."/>
            <person name="Salamov A."/>
            <person name="Wisecaver J."/>
            <person name="Long T.M."/>
            <person name="Aerts A.L."/>
            <person name="Barry K."/>
            <person name="Choi C."/>
            <person name="Clum A."/>
            <person name="Coughlan A.Y."/>
            <person name="Deshpande S."/>
            <person name="Douglass A.P."/>
            <person name="Hanson S.J."/>
            <person name="Klenk H.-P."/>
            <person name="Labutti K."/>
            <person name="Lapidus A."/>
            <person name="Lindquist E."/>
            <person name="Lipzen A."/>
            <person name="Meier-Kolthoff J.P."/>
            <person name="Ohm R.A."/>
            <person name="Otillar R.P."/>
            <person name="Pangilinan J."/>
            <person name="Peng Y."/>
            <person name="Rokas A."/>
            <person name="Rosa C.A."/>
            <person name="Scheuner C."/>
            <person name="Sibirny A.A."/>
            <person name="Slot J.C."/>
            <person name="Stielow J.B."/>
            <person name="Sun H."/>
            <person name="Kurtzman C.P."/>
            <person name="Blackwell M."/>
            <person name="Grigoriev I.V."/>
            <person name="Jeffries T.W."/>
        </authorList>
    </citation>
    <scope>NUCLEOTIDE SEQUENCE [LARGE SCALE GENOMIC DNA]</scope>
    <source>
        <strain evidence="7">NRRL YB-2248</strain>
    </source>
</reference>
<feature type="compositionally biased region" description="Basic residues" evidence="5">
    <location>
        <begin position="1"/>
        <end position="10"/>
    </location>
</feature>
<dbReference type="OrthoDB" id="5954793at2759"/>
<comment type="subcellular location">
    <subcellularLocation>
        <location evidence="4">Nucleus</location>
        <location evidence="4">Nucleolus</location>
    </subcellularLocation>
</comment>
<evidence type="ECO:0000256" key="2">
    <source>
        <dbReference type="ARBA" id="ARBA00022679"/>
    </source>
</evidence>
<evidence type="ECO:0000313" key="7">
    <source>
        <dbReference type="Proteomes" id="UP000094801"/>
    </source>
</evidence>
<dbReference type="GO" id="GO:0005730">
    <property type="term" value="C:nucleolus"/>
    <property type="evidence" value="ECO:0007669"/>
    <property type="project" value="UniProtKB-SubCell"/>
</dbReference>
<dbReference type="SUPFAM" id="SSF53335">
    <property type="entry name" value="S-adenosyl-L-methionine-dependent methyltransferases"/>
    <property type="match status" value="1"/>
</dbReference>
<gene>
    <name evidence="4" type="primary">BMT2</name>
    <name evidence="6" type="ORF">CANARDRAFT_26045</name>
</gene>
<name>A0A1E4T7X4_9ASCO</name>
<feature type="binding site" evidence="4">
    <location>
        <position position="201"/>
    </location>
    <ligand>
        <name>S-adenosyl-L-methionine</name>
        <dbReference type="ChEBI" id="CHEBI:59789"/>
    </ligand>
</feature>
<feature type="region of interest" description="Disordered" evidence="5">
    <location>
        <begin position="1"/>
        <end position="29"/>
    </location>
</feature>
<sequence>MVQKTKRHGLLSKASKSITSSVPAKRPSSLKPLRARQLIRRFHILLKNKSHILGELSRRFGMQLMDENYETVLKTKKKNMYKEYSKSKEKIESELKVNKTPSTEDFKLDGQSDLQLISKLGEIDGEIKKRGGLDAYQSASTQGQDSKRGGDSSKKLIEWLNELGLYQNSSQSDLTAIEIGCLSSKNMISTSKIFKEVTKLDLNSQEPGTILQHDFMDRPIPKDPSERFNLVSCSLVVNFVPNPELRGEMMKHITQFFHTPSSNSPPSLLFFVLPLPCISNSRYFDNDQMEHLMKNLGFSCLKFYESNKLAYWLYEWKGNKYVNNKFTMKKKELHKGSKRNNFCIVIK</sequence>
<keyword evidence="2 4" id="KW-0808">Transferase</keyword>
<dbReference type="InterPro" id="IPR021867">
    <property type="entry name" value="Bmt2/SAMTOR"/>
</dbReference>
<keyword evidence="3 4" id="KW-0949">S-adenosyl-L-methionine</keyword>
<evidence type="ECO:0000313" key="6">
    <source>
        <dbReference type="EMBL" id="ODV87845.1"/>
    </source>
</evidence>
<keyword evidence="4" id="KW-0539">Nucleus</keyword>
<comment type="similarity">
    <text evidence="4">Belongs to the BMT2 family.</text>
</comment>
<dbReference type="Gene3D" id="3.40.50.150">
    <property type="entry name" value="Vaccinia Virus protein VP39"/>
    <property type="match status" value="1"/>
</dbReference>
<dbReference type="HAMAP" id="MF_03044">
    <property type="entry name" value="BMT2"/>
    <property type="match status" value="1"/>
</dbReference>
<dbReference type="Proteomes" id="UP000094801">
    <property type="component" value="Unassembled WGS sequence"/>
</dbReference>
<dbReference type="GO" id="GO:0016433">
    <property type="term" value="F:rRNA (adenine) methyltransferase activity"/>
    <property type="evidence" value="ECO:0007669"/>
    <property type="project" value="UniProtKB-UniRule"/>
</dbReference>
<keyword evidence="1 4" id="KW-0489">Methyltransferase</keyword>
<dbReference type="PANTHER" id="PTHR21008:SF1">
    <property type="entry name" value="25S RRNA (ADENINE(2142)-N(1))-METHYLTRANSFERASE"/>
    <property type="match status" value="1"/>
</dbReference>
<dbReference type="AlphaFoldDB" id="A0A1E4T7X4"/>
<evidence type="ECO:0000256" key="3">
    <source>
        <dbReference type="ARBA" id="ARBA00022691"/>
    </source>
</evidence>
<dbReference type="PANTHER" id="PTHR21008">
    <property type="entry name" value="S-ADENOSYLMETHIONINE SENSOR UPSTREAM OF MTORC1-RELATED"/>
    <property type="match status" value="1"/>
</dbReference>
<comment type="function">
    <text evidence="4">S-adenosyl-L-methionine-dependent methyltransferase that specifically methylates the N(1) position of an adenine present in helix 65 in 25S rRNA.</text>
</comment>
<dbReference type="Pfam" id="PF11968">
    <property type="entry name" value="Bmt2"/>
    <property type="match status" value="1"/>
</dbReference>
<dbReference type="STRING" id="983967.A0A1E4T7X4"/>
<organism evidence="6 7">
    <name type="scientific">[Candida] arabinofermentans NRRL YB-2248</name>
    <dbReference type="NCBI Taxonomy" id="983967"/>
    <lineage>
        <taxon>Eukaryota</taxon>
        <taxon>Fungi</taxon>
        <taxon>Dikarya</taxon>
        <taxon>Ascomycota</taxon>
        <taxon>Saccharomycotina</taxon>
        <taxon>Pichiomycetes</taxon>
        <taxon>Pichiales</taxon>
        <taxon>Pichiaceae</taxon>
        <taxon>Ogataea</taxon>
        <taxon>Ogataea/Candida clade</taxon>
    </lineage>
</organism>
<dbReference type="EC" id="2.1.1.-" evidence="4"/>